<evidence type="ECO:0000259" key="5">
    <source>
        <dbReference type="SMART" id="SM00451"/>
    </source>
</evidence>
<feature type="domain" description="U1-type" evidence="5">
    <location>
        <begin position="563"/>
        <end position="597"/>
    </location>
</feature>
<feature type="compositionally biased region" description="Low complexity" evidence="4">
    <location>
        <begin position="134"/>
        <end position="143"/>
    </location>
</feature>
<dbReference type="PANTHER" id="PTHR47487:SF12">
    <property type="entry name" value="GLUTENIN, HIGH MOLECULAR WEIGHT SUBUNIT DX5-LIKE"/>
    <property type="match status" value="1"/>
</dbReference>
<dbReference type="Pfam" id="PF12874">
    <property type="entry name" value="zf-met"/>
    <property type="match status" value="1"/>
</dbReference>
<feature type="compositionally biased region" description="Low complexity" evidence="4">
    <location>
        <begin position="649"/>
        <end position="661"/>
    </location>
</feature>
<dbReference type="EMBL" id="JARBHA010000002">
    <property type="protein sequence ID" value="KAJ9706911.1"/>
    <property type="molecule type" value="Genomic_DNA"/>
</dbReference>
<dbReference type="InterPro" id="IPR013087">
    <property type="entry name" value="Znf_C2H2_type"/>
</dbReference>
<organism evidence="6 7">
    <name type="scientific">Vitis rotundifolia</name>
    <name type="common">Muscadine grape</name>
    <dbReference type="NCBI Taxonomy" id="103349"/>
    <lineage>
        <taxon>Eukaryota</taxon>
        <taxon>Viridiplantae</taxon>
        <taxon>Streptophyta</taxon>
        <taxon>Embryophyta</taxon>
        <taxon>Tracheophyta</taxon>
        <taxon>Spermatophyta</taxon>
        <taxon>Magnoliopsida</taxon>
        <taxon>eudicotyledons</taxon>
        <taxon>Gunneridae</taxon>
        <taxon>Pentapetalae</taxon>
        <taxon>rosids</taxon>
        <taxon>Vitales</taxon>
        <taxon>Vitaceae</taxon>
        <taxon>Viteae</taxon>
        <taxon>Vitis</taxon>
    </lineage>
</organism>
<gene>
    <name evidence="6" type="ORF">PVL29_002063</name>
</gene>
<proteinExistence type="predicted"/>
<keyword evidence="3" id="KW-0862">Zinc</keyword>
<dbReference type="Proteomes" id="UP001168098">
    <property type="component" value="Unassembled WGS sequence"/>
</dbReference>
<feature type="region of interest" description="Disordered" evidence="4">
    <location>
        <begin position="441"/>
        <end position="521"/>
    </location>
</feature>
<dbReference type="SMART" id="SM00451">
    <property type="entry name" value="ZnF_U1"/>
    <property type="match status" value="2"/>
</dbReference>
<feature type="region of interest" description="Disordered" evidence="4">
    <location>
        <begin position="714"/>
        <end position="767"/>
    </location>
</feature>
<keyword evidence="1" id="KW-0479">Metal-binding</keyword>
<feature type="region of interest" description="Disordered" evidence="4">
    <location>
        <begin position="134"/>
        <end position="176"/>
    </location>
</feature>
<dbReference type="InterPro" id="IPR003604">
    <property type="entry name" value="Matrin/U1-like-C_Znf_C2H2"/>
</dbReference>
<dbReference type="GO" id="GO:0003676">
    <property type="term" value="F:nucleic acid binding"/>
    <property type="evidence" value="ECO:0007669"/>
    <property type="project" value="InterPro"/>
</dbReference>
<protein>
    <recommendedName>
        <fullName evidence="5">U1-type domain-containing protein</fullName>
    </recommendedName>
</protein>
<dbReference type="InterPro" id="IPR022755">
    <property type="entry name" value="Znf_C2H2_jaz"/>
</dbReference>
<sequence>MDHSSLTEAHQQQQYQEHQQAELAQQHQQQLQLYQQHQNQDYSSQPYDPSQVQAYDQSAQAYDQSAQAYNQSAQVYNQSAQAYNQSAQAYNQSTQAYYPYYQYQQPQQSQHPQQHQQQQQYQYYQPDYGNVYQQPAHQQQPQQELGSVQPPGVPVSHEAPPPPNVEGGGAGSGHGQVHVQHQQNAYYPQGGGEQQSSGFPLTPGLNPAAAAAVAALSQLTQFAGTMDAAERAMAGLQARQWHGKGGGYRPMMGPGHGPGAFHGHGPMHHGRGPMRPPRLILQAGRSPYRGGGRRGGGGGGPFRGGGRGSFGPRHPFRGGGSGPPFRGRGRGRGRGGSRRFAPYAASSSHPELAAVEDAELPEEEGEPSGVLPEEAGEAVVPAETSPSTAAPGDSAPNWQPSQVAWCELCRVDCTSLEILEQHRNGKRHKKNLQRIEELKSANLTGTEIPNEPVGESKFQPEIAQEGEEESDEEGEENPEKNLPSEAIVDENEMVGEQKNDIAEQPEKPMEECPDSQVGKPRMEHFDNWRHGMKRRMRGGRGGKRMKMFEAPRRSIEPPKPKVVIPLICDLCNVKCDTQEVFDRHLSGKKHIAKLKRFEGHQAMYGPMGLQALYPPNPIAQTLLHPQGHQQQGFYSPPSSFPPQGPYMPPQAHQAAPPAAGAVTQFQQNAIPQGSEAHPGSGSQAVVSVVHEPQQQFAGVESGSKESVTAEMNHVNGISESGGNGPSPAVEQVYAATHEAAPLPDHGVTADHVDVPGPEIQPKEGAAE</sequence>
<feature type="region of interest" description="Disordered" evidence="4">
    <location>
        <begin position="283"/>
        <end position="352"/>
    </location>
</feature>
<feature type="region of interest" description="Disordered" evidence="4">
    <location>
        <begin position="375"/>
        <end position="396"/>
    </location>
</feature>
<evidence type="ECO:0000256" key="1">
    <source>
        <dbReference type="ARBA" id="ARBA00022723"/>
    </source>
</evidence>
<keyword evidence="2" id="KW-0863">Zinc-finger</keyword>
<dbReference type="InterPro" id="IPR036236">
    <property type="entry name" value="Znf_C2H2_sf"/>
</dbReference>
<comment type="caution">
    <text evidence="6">The sequence shown here is derived from an EMBL/GenBank/DDBJ whole genome shotgun (WGS) entry which is preliminary data.</text>
</comment>
<feature type="compositionally biased region" description="Polar residues" evidence="4">
    <location>
        <begin position="39"/>
        <end position="48"/>
    </location>
</feature>
<feature type="domain" description="U1-type" evidence="5">
    <location>
        <begin position="401"/>
        <end position="435"/>
    </location>
</feature>
<dbReference type="AlphaFoldDB" id="A0AA39AFZ5"/>
<evidence type="ECO:0000313" key="6">
    <source>
        <dbReference type="EMBL" id="KAJ9706911.1"/>
    </source>
</evidence>
<feature type="compositionally biased region" description="Basic residues" evidence="4">
    <location>
        <begin position="327"/>
        <end position="337"/>
    </location>
</feature>
<dbReference type="Gene3D" id="3.30.160.60">
    <property type="entry name" value="Classic Zinc Finger"/>
    <property type="match status" value="2"/>
</dbReference>
<feature type="compositionally biased region" description="Acidic residues" evidence="4">
    <location>
        <begin position="464"/>
        <end position="476"/>
    </location>
</feature>
<dbReference type="GO" id="GO:0008270">
    <property type="term" value="F:zinc ion binding"/>
    <property type="evidence" value="ECO:0007669"/>
    <property type="project" value="UniProtKB-KW"/>
</dbReference>
<name>A0AA39AFZ5_VITRO</name>
<dbReference type="Pfam" id="PF12171">
    <property type="entry name" value="zf-C2H2_jaz"/>
    <property type="match status" value="1"/>
</dbReference>
<feature type="region of interest" description="Disordered" evidence="4">
    <location>
        <begin position="628"/>
        <end position="662"/>
    </location>
</feature>
<dbReference type="SUPFAM" id="SSF57667">
    <property type="entry name" value="beta-beta-alpha zinc fingers"/>
    <property type="match status" value="2"/>
</dbReference>
<evidence type="ECO:0000256" key="3">
    <source>
        <dbReference type="ARBA" id="ARBA00022833"/>
    </source>
</evidence>
<feature type="region of interest" description="Disordered" evidence="4">
    <location>
        <begin position="1"/>
        <end position="59"/>
    </location>
</feature>
<evidence type="ECO:0000256" key="2">
    <source>
        <dbReference type="ARBA" id="ARBA00022771"/>
    </source>
</evidence>
<feature type="compositionally biased region" description="Low complexity" evidence="4">
    <location>
        <begin position="8"/>
        <end position="38"/>
    </location>
</feature>
<feature type="compositionally biased region" description="Polar residues" evidence="4">
    <location>
        <begin position="628"/>
        <end position="637"/>
    </location>
</feature>
<feature type="compositionally biased region" description="Low complexity" evidence="4">
    <location>
        <begin position="50"/>
        <end position="59"/>
    </location>
</feature>
<reference evidence="6 7" key="1">
    <citation type="journal article" date="2023" name="BMC Biotechnol.">
        <title>Vitis rotundifolia cv Carlos genome sequencing.</title>
        <authorList>
            <person name="Huff M."/>
            <person name="Hulse-Kemp A."/>
            <person name="Scheffler B."/>
            <person name="Youngblood R."/>
            <person name="Simpson S."/>
            <person name="Babiker E."/>
            <person name="Staton M."/>
        </authorList>
    </citation>
    <scope>NUCLEOTIDE SEQUENCE [LARGE SCALE GENOMIC DNA]</scope>
    <source>
        <tissue evidence="6">Leaf</tissue>
    </source>
</reference>
<accession>A0AA39AFZ5</accession>
<keyword evidence="7" id="KW-1185">Reference proteome</keyword>
<feature type="compositionally biased region" description="Gly residues" evidence="4">
    <location>
        <begin position="289"/>
        <end position="309"/>
    </location>
</feature>
<evidence type="ECO:0000313" key="7">
    <source>
        <dbReference type="Proteomes" id="UP001168098"/>
    </source>
</evidence>
<feature type="compositionally biased region" description="Basic and acidic residues" evidence="4">
    <location>
        <begin position="495"/>
        <end position="510"/>
    </location>
</feature>
<feature type="compositionally biased region" description="Pro residues" evidence="4">
    <location>
        <begin position="638"/>
        <end position="648"/>
    </location>
</feature>
<dbReference type="PANTHER" id="PTHR47487">
    <property type="entry name" value="OS06G0651300 PROTEIN-RELATED"/>
    <property type="match status" value="1"/>
</dbReference>
<evidence type="ECO:0000256" key="4">
    <source>
        <dbReference type="SAM" id="MobiDB-lite"/>
    </source>
</evidence>